<evidence type="ECO:0000313" key="2">
    <source>
        <dbReference type="Proteomes" id="UP001055879"/>
    </source>
</evidence>
<dbReference type="Proteomes" id="UP001055879">
    <property type="component" value="Linkage Group LG01"/>
</dbReference>
<comment type="caution">
    <text evidence="1">The sequence shown here is derived from an EMBL/GenBank/DDBJ whole genome shotgun (WGS) entry which is preliminary data.</text>
</comment>
<gene>
    <name evidence="1" type="ORF">L6452_01785</name>
</gene>
<reference evidence="2" key="1">
    <citation type="journal article" date="2022" name="Mol. Ecol. Resour.">
        <title>The genomes of chicory, endive, great burdock and yacon provide insights into Asteraceae palaeo-polyploidization history and plant inulin production.</title>
        <authorList>
            <person name="Fan W."/>
            <person name="Wang S."/>
            <person name="Wang H."/>
            <person name="Wang A."/>
            <person name="Jiang F."/>
            <person name="Liu H."/>
            <person name="Zhao H."/>
            <person name="Xu D."/>
            <person name="Zhang Y."/>
        </authorList>
    </citation>
    <scope>NUCLEOTIDE SEQUENCE [LARGE SCALE GENOMIC DNA]</scope>
    <source>
        <strain evidence="2">cv. Niubang</strain>
    </source>
</reference>
<accession>A0ACB9FHQ8</accession>
<dbReference type="EMBL" id="CM042047">
    <property type="protein sequence ID" value="KAI3770644.1"/>
    <property type="molecule type" value="Genomic_DNA"/>
</dbReference>
<keyword evidence="2" id="KW-1185">Reference proteome</keyword>
<reference evidence="1 2" key="2">
    <citation type="journal article" date="2022" name="Mol. Ecol. Resour.">
        <title>The genomes of chicory, endive, great burdock and yacon provide insights into Asteraceae paleo-polyploidization history and plant inulin production.</title>
        <authorList>
            <person name="Fan W."/>
            <person name="Wang S."/>
            <person name="Wang H."/>
            <person name="Wang A."/>
            <person name="Jiang F."/>
            <person name="Liu H."/>
            <person name="Zhao H."/>
            <person name="Xu D."/>
            <person name="Zhang Y."/>
        </authorList>
    </citation>
    <scope>NUCLEOTIDE SEQUENCE [LARGE SCALE GENOMIC DNA]</scope>
    <source>
        <strain evidence="2">cv. Niubang</strain>
    </source>
</reference>
<protein>
    <submittedName>
        <fullName evidence="1">Uncharacterized protein</fullName>
    </submittedName>
</protein>
<sequence>MDPPDLDLCFSNFIENQKIINYTMIDPSVCANLDGYLYSKVVLPVKMNDPHDVEKKDNLIKNVLINSLGSNEVVAVTNLVDSGFANKIDKSNEFSKVFNSGSSSGPMMEDMCDRQDSAKLGSNL</sequence>
<name>A0ACB9FHQ8_ARCLA</name>
<evidence type="ECO:0000313" key="1">
    <source>
        <dbReference type="EMBL" id="KAI3770644.1"/>
    </source>
</evidence>
<proteinExistence type="predicted"/>
<organism evidence="1 2">
    <name type="scientific">Arctium lappa</name>
    <name type="common">Greater burdock</name>
    <name type="synonym">Lappa major</name>
    <dbReference type="NCBI Taxonomy" id="4217"/>
    <lineage>
        <taxon>Eukaryota</taxon>
        <taxon>Viridiplantae</taxon>
        <taxon>Streptophyta</taxon>
        <taxon>Embryophyta</taxon>
        <taxon>Tracheophyta</taxon>
        <taxon>Spermatophyta</taxon>
        <taxon>Magnoliopsida</taxon>
        <taxon>eudicotyledons</taxon>
        <taxon>Gunneridae</taxon>
        <taxon>Pentapetalae</taxon>
        <taxon>asterids</taxon>
        <taxon>campanulids</taxon>
        <taxon>Asterales</taxon>
        <taxon>Asteraceae</taxon>
        <taxon>Carduoideae</taxon>
        <taxon>Cardueae</taxon>
        <taxon>Arctiinae</taxon>
        <taxon>Arctium</taxon>
    </lineage>
</organism>